<sequence length="71" mass="8041">MNKVYMFIYAMVIFFTIFISITNCGNEDCGDHKCIPPKVPLCMPFPFPDNHIGQCECGITSAQWPLKPLNV</sequence>
<name>A0ACB0M0Z6_TRIPR</name>
<organism evidence="1 2">
    <name type="scientific">Trifolium pratense</name>
    <name type="common">Red clover</name>
    <dbReference type="NCBI Taxonomy" id="57577"/>
    <lineage>
        <taxon>Eukaryota</taxon>
        <taxon>Viridiplantae</taxon>
        <taxon>Streptophyta</taxon>
        <taxon>Embryophyta</taxon>
        <taxon>Tracheophyta</taxon>
        <taxon>Spermatophyta</taxon>
        <taxon>Magnoliopsida</taxon>
        <taxon>eudicotyledons</taxon>
        <taxon>Gunneridae</taxon>
        <taxon>Pentapetalae</taxon>
        <taxon>rosids</taxon>
        <taxon>fabids</taxon>
        <taxon>Fabales</taxon>
        <taxon>Fabaceae</taxon>
        <taxon>Papilionoideae</taxon>
        <taxon>50 kb inversion clade</taxon>
        <taxon>NPAAA clade</taxon>
        <taxon>Hologalegina</taxon>
        <taxon>IRL clade</taxon>
        <taxon>Trifolieae</taxon>
        <taxon>Trifolium</taxon>
    </lineage>
</organism>
<comment type="caution">
    <text evidence="1">The sequence shown here is derived from an EMBL/GenBank/DDBJ whole genome shotgun (WGS) entry which is preliminary data.</text>
</comment>
<dbReference type="Proteomes" id="UP001177021">
    <property type="component" value="Unassembled WGS sequence"/>
</dbReference>
<evidence type="ECO:0000313" key="1">
    <source>
        <dbReference type="EMBL" id="CAJ2674890.1"/>
    </source>
</evidence>
<protein>
    <submittedName>
        <fullName evidence="1">Uncharacterized protein</fullName>
    </submittedName>
</protein>
<proteinExistence type="predicted"/>
<accession>A0ACB0M0Z6</accession>
<evidence type="ECO:0000313" key="2">
    <source>
        <dbReference type="Proteomes" id="UP001177021"/>
    </source>
</evidence>
<reference evidence="1" key="1">
    <citation type="submission" date="2023-10" db="EMBL/GenBank/DDBJ databases">
        <authorList>
            <person name="Rodriguez Cubillos JULIANA M."/>
            <person name="De Vega J."/>
        </authorList>
    </citation>
    <scope>NUCLEOTIDE SEQUENCE</scope>
</reference>
<dbReference type="EMBL" id="CASHSV030000716">
    <property type="protein sequence ID" value="CAJ2674890.1"/>
    <property type="molecule type" value="Genomic_DNA"/>
</dbReference>
<gene>
    <name evidence="1" type="ORF">MILVUS5_LOCUS38038</name>
</gene>
<keyword evidence="2" id="KW-1185">Reference proteome</keyword>